<dbReference type="Pfam" id="PF10447">
    <property type="entry name" value="EXOSC1"/>
    <property type="match status" value="1"/>
</dbReference>
<gene>
    <name evidence="7" type="ORF">NAEGRDRAFT_32406</name>
</gene>
<evidence type="ECO:0000313" key="7">
    <source>
        <dbReference type="EMBL" id="EFC46228.1"/>
    </source>
</evidence>
<evidence type="ECO:0000256" key="1">
    <source>
        <dbReference type="ARBA" id="ARBA00004604"/>
    </source>
</evidence>
<keyword evidence="8" id="KW-1185">Reference proteome</keyword>
<dbReference type="OMA" id="PMVPVGW"/>
<reference evidence="7 8" key="1">
    <citation type="journal article" date="2010" name="Cell">
        <title>The genome of Naegleria gruberi illuminates early eukaryotic versatility.</title>
        <authorList>
            <person name="Fritz-Laylin L.K."/>
            <person name="Prochnik S.E."/>
            <person name="Ginger M.L."/>
            <person name="Dacks J.B."/>
            <person name="Carpenter M.L."/>
            <person name="Field M.C."/>
            <person name="Kuo A."/>
            <person name="Paredez A."/>
            <person name="Chapman J."/>
            <person name="Pham J."/>
            <person name="Shu S."/>
            <person name="Neupane R."/>
            <person name="Cipriano M."/>
            <person name="Mancuso J."/>
            <person name="Tu H."/>
            <person name="Salamov A."/>
            <person name="Lindquist E."/>
            <person name="Shapiro H."/>
            <person name="Lucas S."/>
            <person name="Grigoriev I.V."/>
            <person name="Cande W.Z."/>
            <person name="Fulton C."/>
            <person name="Rokhsar D.S."/>
            <person name="Dawson S.C."/>
        </authorList>
    </citation>
    <scope>NUCLEOTIDE SEQUENCE [LARGE SCALE GENOMIC DNA]</scope>
    <source>
        <strain evidence="7 8">NEG-M</strain>
    </source>
</reference>
<dbReference type="GO" id="GO:0005737">
    <property type="term" value="C:cytoplasm"/>
    <property type="evidence" value="ECO:0007669"/>
    <property type="project" value="TreeGrafter"/>
</dbReference>
<dbReference type="SUPFAM" id="SSF50249">
    <property type="entry name" value="Nucleic acid-binding proteins"/>
    <property type="match status" value="1"/>
</dbReference>
<dbReference type="Proteomes" id="UP000006671">
    <property type="component" value="Unassembled WGS sequence"/>
</dbReference>
<dbReference type="RefSeq" id="XP_002678972.1">
    <property type="nucleotide sequence ID" value="XM_002678926.1"/>
</dbReference>
<feature type="region of interest" description="Disordered" evidence="4">
    <location>
        <begin position="1"/>
        <end position="31"/>
    </location>
</feature>
<dbReference type="Pfam" id="PF14382">
    <property type="entry name" value="ECR1_N"/>
    <property type="match status" value="1"/>
</dbReference>
<dbReference type="GO" id="GO:0006396">
    <property type="term" value="P:RNA processing"/>
    <property type="evidence" value="ECO:0007669"/>
    <property type="project" value="InterPro"/>
</dbReference>
<evidence type="ECO:0000256" key="4">
    <source>
        <dbReference type="SAM" id="MobiDB-lite"/>
    </source>
</evidence>
<dbReference type="Gene3D" id="2.40.50.100">
    <property type="match status" value="1"/>
</dbReference>
<keyword evidence="2" id="KW-0963">Cytoplasm</keyword>
<dbReference type="GO" id="GO:0005730">
    <property type="term" value="C:nucleolus"/>
    <property type="evidence" value="ECO:0007669"/>
    <property type="project" value="UniProtKB-SubCell"/>
</dbReference>
<evidence type="ECO:0000313" key="8">
    <source>
        <dbReference type="Proteomes" id="UP000006671"/>
    </source>
</evidence>
<dbReference type="PANTHER" id="PTHR12686">
    <property type="entry name" value="3'-5' EXORIBONUCLEASE CSL4-RELATED"/>
    <property type="match status" value="1"/>
</dbReference>
<dbReference type="STRING" id="5762.D2VA14"/>
<evidence type="ECO:0000259" key="5">
    <source>
        <dbReference type="Pfam" id="PF10447"/>
    </source>
</evidence>
<dbReference type="eggNOG" id="KOG3409">
    <property type="taxonomic scope" value="Eukaryota"/>
</dbReference>
<evidence type="ECO:0000256" key="2">
    <source>
        <dbReference type="ARBA" id="ARBA00022490"/>
    </source>
</evidence>
<dbReference type="VEuPathDB" id="AmoebaDB:NAEGRDRAFT_32406"/>
<dbReference type="GO" id="GO:0003723">
    <property type="term" value="F:RNA binding"/>
    <property type="evidence" value="ECO:0007669"/>
    <property type="project" value="InterPro"/>
</dbReference>
<dbReference type="GO" id="GO:0000176">
    <property type="term" value="C:nuclear exosome (RNase complex)"/>
    <property type="evidence" value="ECO:0007669"/>
    <property type="project" value="TreeGrafter"/>
</dbReference>
<dbReference type="GeneID" id="8851399"/>
<feature type="domain" description="Exosome complex component N-terminal" evidence="6">
    <location>
        <begin position="13"/>
        <end position="48"/>
    </location>
</feature>
<evidence type="ECO:0000256" key="3">
    <source>
        <dbReference type="ARBA" id="ARBA00022835"/>
    </source>
</evidence>
<evidence type="ECO:0000259" key="6">
    <source>
        <dbReference type="Pfam" id="PF14382"/>
    </source>
</evidence>
<dbReference type="OrthoDB" id="440760at2759"/>
<comment type="subcellular location">
    <subcellularLocation>
        <location evidence="1">Nucleus</location>
        <location evidence="1">Nucleolus</location>
    </subcellularLocation>
</comment>
<dbReference type="InterPro" id="IPR019495">
    <property type="entry name" value="EXOSC1_C"/>
</dbReference>
<organism evidence="8">
    <name type="scientific">Naegleria gruberi</name>
    <name type="common">Amoeba</name>
    <dbReference type="NCBI Taxonomy" id="5762"/>
    <lineage>
        <taxon>Eukaryota</taxon>
        <taxon>Discoba</taxon>
        <taxon>Heterolobosea</taxon>
        <taxon>Tetramitia</taxon>
        <taxon>Eutetramitia</taxon>
        <taxon>Vahlkampfiidae</taxon>
        <taxon>Naegleria</taxon>
    </lineage>
</organism>
<dbReference type="InParanoid" id="D2VA14"/>
<protein>
    <submittedName>
        <fullName evidence="7">Predicted protein</fullName>
    </submittedName>
</protein>
<dbReference type="SUPFAM" id="SSF110324">
    <property type="entry name" value="Ribosomal L27 protein-like"/>
    <property type="match status" value="1"/>
</dbReference>
<dbReference type="FunCoup" id="D2VA14">
    <property type="interactions" value="544"/>
</dbReference>
<feature type="compositionally biased region" description="Polar residues" evidence="4">
    <location>
        <begin position="1"/>
        <end position="12"/>
    </location>
</feature>
<dbReference type="EMBL" id="GG738859">
    <property type="protein sequence ID" value="EFC46228.1"/>
    <property type="molecule type" value="Genomic_DNA"/>
</dbReference>
<sequence length="216" mass="23541">MNNKSSTETQQRVVPGQRIGQTDTYQSGRGTYVKDNRIHASVVGSVKISNHADIDESTPSSSNNSSSTSEVASLPYIHVIQENNQETIVPNILSVVTAKVIKTTKSFAKVDILCVDGKPVTKSGSAISGLLRVQDIRATEIDKVVLYECLRPGDIILAEVISLGDSRSYYISTARNELGVIYATSSFGYPMIPLDWTTMVCTKTNARELRKVAKVL</sequence>
<dbReference type="InterPro" id="IPR012340">
    <property type="entry name" value="NA-bd_OB-fold"/>
</dbReference>
<dbReference type="AlphaFoldDB" id="D2VA14"/>
<dbReference type="KEGG" id="ngr:NAEGRDRAFT_32406"/>
<name>D2VA14_NAEGR</name>
<accession>D2VA14</accession>
<feature type="domain" description="Exosome complex component CSL4 C-terminal" evidence="5">
    <location>
        <begin position="124"/>
        <end position="163"/>
    </location>
</feature>
<dbReference type="PANTHER" id="PTHR12686:SF8">
    <property type="entry name" value="EXOSOME COMPLEX COMPONENT CSL4"/>
    <property type="match status" value="1"/>
</dbReference>
<keyword evidence="3" id="KW-0271">Exosome</keyword>
<dbReference type="Gene3D" id="2.40.50.140">
    <property type="entry name" value="Nucleic acid-binding proteins"/>
    <property type="match status" value="1"/>
</dbReference>
<dbReference type="InterPro" id="IPR025721">
    <property type="entry name" value="Exosome_cplx_N_dom"/>
</dbReference>
<feature type="compositionally biased region" description="Polar residues" evidence="4">
    <location>
        <begin position="19"/>
        <end position="29"/>
    </location>
</feature>
<dbReference type="InterPro" id="IPR039771">
    <property type="entry name" value="Csl4"/>
</dbReference>
<dbReference type="FunFam" id="2.40.50.140:FF:000198">
    <property type="entry name" value="Exosome complex component CSL4"/>
    <property type="match status" value="1"/>
</dbReference>
<proteinExistence type="predicted"/>